<keyword evidence="2" id="KW-1133">Transmembrane helix</keyword>
<keyword evidence="3" id="KW-0732">Signal</keyword>
<evidence type="ECO:0000313" key="4">
    <source>
        <dbReference type="EMBL" id="KAF2863542.1"/>
    </source>
</evidence>
<evidence type="ECO:0000256" key="1">
    <source>
        <dbReference type="SAM" id="MobiDB-lite"/>
    </source>
</evidence>
<evidence type="ECO:0000313" key="5">
    <source>
        <dbReference type="Proteomes" id="UP000799421"/>
    </source>
</evidence>
<dbReference type="OrthoDB" id="4065319at2759"/>
<evidence type="ECO:0000256" key="2">
    <source>
        <dbReference type="SAM" id="Phobius"/>
    </source>
</evidence>
<proteinExistence type="predicted"/>
<dbReference type="InterPro" id="IPR051009">
    <property type="entry name" value="PRM"/>
</dbReference>
<protein>
    <recommendedName>
        <fullName evidence="6">Transmembrane protein</fullName>
    </recommendedName>
</protein>
<dbReference type="GO" id="GO:0000324">
    <property type="term" value="C:fungal-type vacuole"/>
    <property type="evidence" value="ECO:0007669"/>
    <property type="project" value="TreeGrafter"/>
</dbReference>
<feature type="compositionally biased region" description="Low complexity" evidence="1">
    <location>
        <begin position="24"/>
        <end position="43"/>
    </location>
</feature>
<dbReference type="PANTHER" id="PTHR36089:SF1">
    <property type="entry name" value="CHITIN SYNTHASE 3 COMPLEX PROTEIN CSI2-RELATED"/>
    <property type="match status" value="1"/>
</dbReference>
<evidence type="ECO:0000256" key="3">
    <source>
        <dbReference type="SAM" id="SignalP"/>
    </source>
</evidence>
<feature type="compositionally biased region" description="Polar residues" evidence="1">
    <location>
        <begin position="157"/>
        <end position="167"/>
    </location>
</feature>
<accession>A0A6A7C8H3</accession>
<dbReference type="PANTHER" id="PTHR36089">
    <property type="entry name" value="CHITIN SYNTHASE 3 COMPLEX PROTEIN CSI2-RELATED"/>
    <property type="match status" value="1"/>
</dbReference>
<dbReference type="EMBL" id="MU005960">
    <property type="protein sequence ID" value="KAF2863542.1"/>
    <property type="molecule type" value="Genomic_DNA"/>
</dbReference>
<keyword evidence="5" id="KW-1185">Reference proteome</keyword>
<organism evidence="4 5">
    <name type="scientific">Piedraia hortae CBS 480.64</name>
    <dbReference type="NCBI Taxonomy" id="1314780"/>
    <lineage>
        <taxon>Eukaryota</taxon>
        <taxon>Fungi</taxon>
        <taxon>Dikarya</taxon>
        <taxon>Ascomycota</taxon>
        <taxon>Pezizomycotina</taxon>
        <taxon>Dothideomycetes</taxon>
        <taxon>Dothideomycetidae</taxon>
        <taxon>Capnodiales</taxon>
        <taxon>Piedraiaceae</taxon>
        <taxon>Piedraia</taxon>
    </lineage>
</organism>
<keyword evidence="2" id="KW-0812">Transmembrane</keyword>
<feature type="transmembrane region" description="Helical" evidence="2">
    <location>
        <begin position="84"/>
        <end position="106"/>
    </location>
</feature>
<feature type="region of interest" description="Disordered" evidence="1">
    <location>
        <begin position="119"/>
        <end position="242"/>
    </location>
</feature>
<feature type="signal peptide" evidence="3">
    <location>
        <begin position="1"/>
        <end position="16"/>
    </location>
</feature>
<evidence type="ECO:0008006" key="6">
    <source>
        <dbReference type="Google" id="ProtNLM"/>
    </source>
</evidence>
<dbReference type="AlphaFoldDB" id="A0A6A7C8H3"/>
<feature type="region of interest" description="Disordered" evidence="1">
    <location>
        <begin position="21"/>
        <end position="57"/>
    </location>
</feature>
<feature type="compositionally biased region" description="Polar residues" evidence="1">
    <location>
        <begin position="183"/>
        <end position="196"/>
    </location>
</feature>
<feature type="chain" id="PRO_5025639577" description="Transmembrane protein" evidence="3">
    <location>
        <begin position="17"/>
        <end position="258"/>
    </location>
</feature>
<name>A0A6A7C8H3_9PEZI</name>
<dbReference type="Proteomes" id="UP000799421">
    <property type="component" value="Unassembled WGS sequence"/>
</dbReference>
<sequence length="258" mass="27903">MATTWLLLALAAGIQTQSTLDDPAATSAASESTTTTGSTAKSTNNGHRPTDLPTIPGAAVPQITIPDTSSAPFMQKSSLPQGTVFIAVGGALAFMFLCVLAWRGLVAWSVRRSVKKATLGPVRSEKSVYNSHQYQPAPRSSVYDEPPARGSIVSLDPLTSSGKQVRPTSRREDGDEDLFFSPTAHNSPNPDYTNRHSLPPGYYPPTSSHSQRHPSGLVPGKRRSRPQSWVEEGDLSSGRRVPSAYLEELFDNHGHRRR</sequence>
<gene>
    <name evidence="4" type="ORF">K470DRAFT_254836</name>
</gene>
<reference evidence="4" key="1">
    <citation type="journal article" date="2020" name="Stud. Mycol.">
        <title>101 Dothideomycetes genomes: a test case for predicting lifestyles and emergence of pathogens.</title>
        <authorList>
            <person name="Haridas S."/>
            <person name="Albert R."/>
            <person name="Binder M."/>
            <person name="Bloem J."/>
            <person name="Labutti K."/>
            <person name="Salamov A."/>
            <person name="Andreopoulos B."/>
            <person name="Baker S."/>
            <person name="Barry K."/>
            <person name="Bills G."/>
            <person name="Bluhm B."/>
            <person name="Cannon C."/>
            <person name="Castanera R."/>
            <person name="Culley D."/>
            <person name="Daum C."/>
            <person name="Ezra D."/>
            <person name="Gonzalez J."/>
            <person name="Henrissat B."/>
            <person name="Kuo A."/>
            <person name="Liang C."/>
            <person name="Lipzen A."/>
            <person name="Lutzoni F."/>
            <person name="Magnuson J."/>
            <person name="Mondo S."/>
            <person name="Nolan M."/>
            <person name="Ohm R."/>
            <person name="Pangilinan J."/>
            <person name="Park H.-J."/>
            <person name="Ramirez L."/>
            <person name="Alfaro M."/>
            <person name="Sun H."/>
            <person name="Tritt A."/>
            <person name="Yoshinaga Y."/>
            <person name="Zwiers L.-H."/>
            <person name="Turgeon B."/>
            <person name="Goodwin S."/>
            <person name="Spatafora J."/>
            <person name="Crous P."/>
            <person name="Grigoriev I."/>
        </authorList>
    </citation>
    <scope>NUCLEOTIDE SEQUENCE</scope>
    <source>
        <strain evidence="4">CBS 480.64</strain>
    </source>
</reference>
<keyword evidence="2" id="KW-0472">Membrane</keyword>